<dbReference type="PROSITE" id="PS51885">
    <property type="entry name" value="NEPRILYSIN"/>
    <property type="match status" value="1"/>
</dbReference>
<proteinExistence type="predicted"/>
<dbReference type="InterPro" id="IPR024079">
    <property type="entry name" value="MetalloPept_cat_dom_sf"/>
</dbReference>
<dbReference type="GO" id="GO:0016485">
    <property type="term" value="P:protein processing"/>
    <property type="evidence" value="ECO:0007669"/>
    <property type="project" value="TreeGrafter"/>
</dbReference>
<dbReference type="VEuPathDB" id="VectorBase:RSAN_033525"/>
<sequence>MAEKHGDESHPKSTEGQESSALRAERVSAKTKYRGSTPRVSRGRHDCEATSEPRCRHSGRTRRDETDSHTSVSGYTEATVGPALEYFPVTSTDTSQPQPSAGSDHVPPKTSPTLQYITAPTDKAAPPPDGTKDGHEKHSKRKSSRRRSSSVRKRSSDAGSSTSSGSQRAPSEKDRDDSAPARHGSPGRHPSQTDGKEQLTASTAQASVSQLRPHVTHHSAEQRITTTGMLCGALFVVCVAAASITLVIMSYGESTNEVACVAPRCLEVRSDLYGLVNATADPCVNFYDHVCGHWMDRESGGSFRDDNVRASQVKLQQAIASGRYVKYETEGASVLNQVYAACERYMATETTLAEIMRAADALLSLSTLRRADSNAKVAGFLMRTSIETGLYTVATIMIVRDGAEEPLYLAPSWSLTKRFLRNGDVKDARTSDNDSWRFILQVLEAFPDVQNATSVAQLLYWLDADLNMALQLPRKPVVERSPLDVAFEGLVDGVTVTQWMKAANMILPAWRALGRRGVVLMRNPKIVKNVFGVLFSKGTRTAALYVSAYVASYVAVMERDKLRVRSGEITVPWSCLNRASECLTKTWPQLVGKLVNSQGSVPIIEDMFATIKKVSTYPKVFTWLGERSRALASEELASTPAVIQEPIDPKVNYSGLDISGSAHGDNGSLFTRSNTLEDDSFVSQYILARRHDLQVRRVSPPTLRELYSVRHGYSGDVAYSQRVGVVVVPGLYQMEPYVYNSDVPAYFSYGTVGALLASQVAKIMHPNYAGVRQSGSWWARDTHDRYSRRIRCLVDLHYRLGFKDHVAGSPQEQQATMYTVVQGLRLAFDSMEADFRDHAPNYGVFSAYWPEAVRIFFMRYCLLWCSASQRPNPLTPREMCLLPVHNMPEFAEAFGCSKSARYVKGRCRM</sequence>
<dbReference type="Gene3D" id="3.40.390.10">
    <property type="entry name" value="Collagenase (Catalytic Domain)"/>
    <property type="match status" value="1"/>
</dbReference>
<evidence type="ECO:0000313" key="4">
    <source>
        <dbReference type="EMBL" id="KAH7939950.1"/>
    </source>
</evidence>
<reference evidence="4" key="2">
    <citation type="submission" date="2021-09" db="EMBL/GenBank/DDBJ databases">
        <authorList>
            <person name="Jia N."/>
            <person name="Wang J."/>
            <person name="Shi W."/>
            <person name="Du L."/>
            <person name="Sun Y."/>
            <person name="Zhan W."/>
            <person name="Jiang J."/>
            <person name="Wang Q."/>
            <person name="Zhang B."/>
            <person name="Ji P."/>
            <person name="Sakyi L.B."/>
            <person name="Cui X."/>
            <person name="Yuan T."/>
            <person name="Jiang B."/>
            <person name="Yang W."/>
            <person name="Lam T.T.-Y."/>
            <person name="Chang Q."/>
            <person name="Ding S."/>
            <person name="Wang X."/>
            <person name="Zhu J."/>
            <person name="Ruan X."/>
            <person name="Zhao L."/>
            <person name="Wei J."/>
            <person name="Que T."/>
            <person name="Du C."/>
            <person name="Cheng J."/>
            <person name="Dai P."/>
            <person name="Han X."/>
            <person name="Huang E."/>
            <person name="Gao Y."/>
            <person name="Liu J."/>
            <person name="Shao H."/>
            <person name="Ye R."/>
            <person name="Li L."/>
            <person name="Wei W."/>
            <person name="Wang X."/>
            <person name="Wang C."/>
            <person name="Huo Q."/>
            <person name="Li W."/>
            <person name="Guo W."/>
            <person name="Chen H."/>
            <person name="Chen S."/>
            <person name="Zhou L."/>
            <person name="Zhou L."/>
            <person name="Ni X."/>
            <person name="Tian J."/>
            <person name="Zhou Y."/>
            <person name="Sheng Y."/>
            <person name="Liu T."/>
            <person name="Pan Y."/>
            <person name="Xia L."/>
            <person name="Li J."/>
            <person name="Zhao F."/>
            <person name="Cao W."/>
        </authorList>
    </citation>
    <scope>NUCLEOTIDE SEQUENCE</scope>
    <source>
        <strain evidence="4">Rsan-2018</strain>
        <tissue evidence="4">Larvae</tissue>
    </source>
</reference>
<feature type="compositionally biased region" description="Basic residues" evidence="1">
    <location>
        <begin position="137"/>
        <end position="153"/>
    </location>
</feature>
<name>A0A9D4PIC0_RHISA</name>
<gene>
    <name evidence="4" type="ORF">HPB52_019552</name>
</gene>
<dbReference type="PANTHER" id="PTHR11733">
    <property type="entry name" value="ZINC METALLOPROTEASE FAMILY M13 NEPRILYSIN-RELATED"/>
    <property type="match status" value="1"/>
</dbReference>
<feature type="domain" description="Peptidase M13 C-terminal" evidence="3">
    <location>
        <begin position="734"/>
        <end position="901"/>
    </location>
</feature>
<dbReference type="InterPro" id="IPR042089">
    <property type="entry name" value="Peptidase_M13_dom_2"/>
</dbReference>
<feature type="compositionally biased region" description="Low complexity" evidence="1">
    <location>
        <begin position="157"/>
        <end position="169"/>
    </location>
</feature>
<dbReference type="Proteomes" id="UP000821837">
    <property type="component" value="Chromosome 8"/>
</dbReference>
<feature type="compositionally biased region" description="Polar residues" evidence="1">
    <location>
        <begin position="89"/>
        <end position="101"/>
    </location>
</feature>
<dbReference type="InterPro" id="IPR000718">
    <property type="entry name" value="Peptidase_M13"/>
</dbReference>
<feature type="compositionally biased region" description="Basic and acidic residues" evidence="1">
    <location>
        <begin position="170"/>
        <end position="180"/>
    </location>
</feature>
<dbReference type="Pfam" id="PF01431">
    <property type="entry name" value="Peptidase_M13"/>
    <property type="match status" value="1"/>
</dbReference>
<reference evidence="4" key="1">
    <citation type="journal article" date="2020" name="Cell">
        <title>Large-Scale Comparative Analyses of Tick Genomes Elucidate Their Genetic Diversity and Vector Capacities.</title>
        <authorList>
            <consortium name="Tick Genome and Microbiome Consortium (TIGMIC)"/>
            <person name="Jia N."/>
            <person name="Wang J."/>
            <person name="Shi W."/>
            <person name="Du L."/>
            <person name="Sun Y."/>
            <person name="Zhan W."/>
            <person name="Jiang J.F."/>
            <person name="Wang Q."/>
            <person name="Zhang B."/>
            <person name="Ji P."/>
            <person name="Bell-Sakyi L."/>
            <person name="Cui X.M."/>
            <person name="Yuan T.T."/>
            <person name="Jiang B.G."/>
            <person name="Yang W.F."/>
            <person name="Lam T.T."/>
            <person name="Chang Q.C."/>
            <person name="Ding S.J."/>
            <person name="Wang X.J."/>
            <person name="Zhu J.G."/>
            <person name="Ruan X.D."/>
            <person name="Zhao L."/>
            <person name="Wei J.T."/>
            <person name="Ye R.Z."/>
            <person name="Que T.C."/>
            <person name="Du C.H."/>
            <person name="Zhou Y.H."/>
            <person name="Cheng J.X."/>
            <person name="Dai P.F."/>
            <person name="Guo W.B."/>
            <person name="Han X.H."/>
            <person name="Huang E.J."/>
            <person name="Li L.F."/>
            <person name="Wei W."/>
            <person name="Gao Y.C."/>
            <person name="Liu J.Z."/>
            <person name="Shao H.Z."/>
            <person name="Wang X."/>
            <person name="Wang C.C."/>
            <person name="Yang T.C."/>
            <person name="Huo Q.B."/>
            <person name="Li W."/>
            <person name="Chen H.Y."/>
            <person name="Chen S.E."/>
            <person name="Zhou L.G."/>
            <person name="Ni X.B."/>
            <person name="Tian J.H."/>
            <person name="Sheng Y."/>
            <person name="Liu T."/>
            <person name="Pan Y.S."/>
            <person name="Xia L.Y."/>
            <person name="Li J."/>
            <person name="Zhao F."/>
            <person name="Cao W.C."/>
        </authorList>
    </citation>
    <scope>NUCLEOTIDE SEQUENCE</scope>
    <source>
        <strain evidence="4">Rsan-2018</strain>
    </source>
</reference>
<feature type="transmembrane region" description="Helical" evidence="2">
    <location>
        <begin position="229"/>
        <end position="251"/>
    </location>
</feature>
<dbReference type="EMBL" id="JABSTV010001254">
    <property type="protein sequence ID" value="KAH7939950.1"/>
    <property type="molecule type" value="Genomic_DNA"/>
</dbReference>
<accession>A0A9D4PIC0</accession>
<protein>
    <recommendedName>
        <fullName evidence="3">Peptidase M13 C-terminal domain-containing protein</fullName>
    </recommendedName>
</protein>
<feature type="compositionally biased region" description="Basic and acidic residues" evidence="1">
    <location>
        <begin position="43"/>
        <end position="68"/>
    </location>
</feature>
<evidence type="ECO:0000256" key="1">
    <source>
        <dbReference type="SAM" id="MobiDB-lite"/>
    </source>
</evidence>
<feature type="region of interest" description="Disordered" evidence="1">
    <location>
        <begin position="1"/>
        <end position="219"/>
    </location>
</feature>
<dbReference type="InterPro" id="IPR018497">
    <property type="entry name" value="Peptidase_M13_C"/>
</dbReference>
<keyword evidence="2" id="KW-0472">Membrane</keyword>
<dbReference type="PANTHER" id="PTHR11733:SF241">
    <property type="entry name" value="GH26575P-RELATED"/>
    <property type="match status" value="1"/>
</dbReference>
<dbReference type="AlphaFoldDB" id="A0A9D4PIC0"/>
<dbReference type="SUPFAM" id="SSF55486">
    <property type="entry name" value="Metalloproteases ('zincins'), catalytic domain"/>
    <property type="match status" value="1"/>
</dbReference>
<organism evidence="4 5">
    <name type="scientific">Rhipicephalus sanguineus</name>
    <name type="common">Brown dog tick</name>
    <name type="synonym">Ixodes sanguineus</name>
    <dbReference type="NCBI Taxonomy" id="34632"/>
    <lineage>
        <taxon>Eukaryota</taxon>
        <taxon>Metazoa</taxon>
        <taxon>Ecdysozoa</taxon>
        <taxon>Arthropoda</taxon>
        <taxon>Chelicerata</taxon>
        <taxon>Arachnida</taxon>
        <taxon>Acari</taxon>
        <taxon>Parasitiformes</taxon>
        <taxon>Ixodida</taxon>
        <taxon>Ixodoidea</taxon>
        <taxon>Ixodidae</taxon>
        <taxon>Rhipicephalinae</taxon>
        <taxon>Rhipicephalus</taxon>
        <taxon>Rhipicephalus</taxon>
    </lineage>
</organism>
<dbReference type="GO" id="GO:0005886">
    <property type="term" value="C:plasma membrane"/>
    <property type="evidence" value="ECO:0007669"/>
    <property type="project" value="TreeGrafter"/>
</dbReference>
<evidence type="ECO:0000313" key="5">
    <source>
        <dbReference type="Proteomes" id="UP000821837"/>
    </source>
</evidence>
<dbReference type="GO" id="GO:0004222">
    <property type="term" value="F:metalloendopeptidase activity"/>
    <property type="evidence" value="ECO:0007669"/>
    <property type="project" value="InterPro"/>
</dbReference>
<feature type="compositionally biased region" description="Basic and acidic residues" evidence="1">
    <location>
        <begin position="1"/>
        <end position="15"/>
    </location>
</feature>
<comment type="caution">
    <text evidence="4">The sequence shown here is derived from an EMBL/GenBank/DDBJ whole genome shotgun (WGS) entry which is preliminary data.</text>
</comment>
<feature type="compositionally biased region" description="Polar residues" evidence="1">
    <location>
        <begin position="199"/>
        <end position="210"/>
    </location>
</feature>
<dbReference type="Gene3D" id="1.10.1380.10">
    <property type="entry name" value="Neutral endopeptidase , domain2"/>
    <property type="match status" value="1"/>
</dbReference>
<keyword evidence="2" id="KW-0812">Transmembrane</keyword>
<keyword evidence="2" id="KW-1133">Transmembrane helix</keyword>
<evidence type="ECO:0000256" key="2">
    <source>
        <dbReference type="SAM" id="Phobius"/>
    </source>
</evidence>
<evidence type="ECO:0000259" key="3">
    <source>
        <dbReference type="Pfam" id="PF01431"/>
    </source>
</evidence>
<keyword evidence="5" id="KW-1185">Reference proteome</keyword>